<reference evidence="3" key="1">
    <citation type="submission" date="2016-10" db="EMBL/GenBank/DDBJ databases">
        <authorList>
            <person name="Varghese N."/>
            <person name="Submissions S."/>
        </authorList>
    </citation>
    <scope>NUCLEOTIDE SEQUENCE [LARGE SCALE GENOMIC DNA]</scope>
    <source>
        <strain evidence="3">DSM 45501</strain>
    </source>
</reference>
<name>A0A1I6YE66_9ACTN</name>
<evidence type="ECO:0000259" key="1">
    <source>
        <dbReference type="Pfam" id="PF04149"/>
    </source>
</evidence>
<evidence type="ECO:0000313" key="2">
    <source>
        <dbReference type="EMBL" id="SFT48825.1"/>
    </source>
</evidence>
<dbReference type="Pfam" id="PF04149">
    <property type="entry name" value="DUF397"/>
    <property type="match status" value="1"/>
</dbReference>
<evidence type="ECO:0000313" key="3">
    <source>
        <dbReference type="Proteomes" id="UP000199165"/>
    </source>
</evidence>
<keyword evidence="3" id="KW-1185">Reference proteome</keyword>
<feature type="domain" description="DUF397" evidence="1">
    <location>
        <begin position="7"/>
        <end position="58"/>
    </location>
</feature>
<accession>A0A1I6YE66</accession>
<organism evidence="2 3">
    <name type="scientific">Actinopolyspora righensis</name>
    <dbReference type="NCBI Taxonomy" id="995060"/>
    <lineage>
        <taxon>Bacteria</taxon>
        <taxon>Bacillati</taxon>
        <taxon>Actinomycetota</taxon>
        <taxon>Actinomycetes</taxon>
        <taxon>Actinopolysporales</taxon>
        <taxon>Actinopolysporaceae</taxon>
        <taxon>Actinopolyspora</taxon>
        <taxon>Actinopolyspora alba group</taxon>
    </lineage>
</organism>
<dbReference type="AlphaFoldDB" id="A0A1I6YE66"/>
<dbReference type="Proteomes" id="UP000199165">
    <property type="component" value="Unassembled WGS sequence"/>
</dbReference>
<protein>
    <recommendedName>
        <fullName evidence="1">DUF397 domain-containing protein</fullName>
    </recommendedName>
</protein>
<dbReference type="RefSeq" id="WP_092974761.1">
    <property type="nucleotide sequence ID" value="NZ_FPAT01000002.1"/>
</dbReference>
<dbReference type="InterPro" id="IPR007278">
    <property type="entry name" value="DUF397"/>
</dbReference>
<dbReference type="EMBL" id="FPAT01000002">
    <property type="protein sequence ID" value="SFT48825.1"/>
    <property type="molecule type" value="Genomic_DNA"/>
</dbReference>
<gene>
    <name evidence="2" type="ORF">SAMN04487904_102461</name>
</gene>
<sequence length="63" mass="7099">MNTLPHQWRKSSYSGPNSSCLEIGRINEGAAVRDTKNRSAGYLTANHQQWTTFINAVKSSRFN</sequence>
<proteinExistence type="predicted"/>